<evidence type="ECO:0000259" key="13">
    <source>
        <dbReference type="PROSITE" id="PS50929"/>
    </source>
</evidence>
<feature type="domain" description="ABC transmembrane type-1" evidence="13">
    <location>
        <begin position="269"/>
        <end position="568"/>
    </location>
</feature>
<dbReference type="InterPro" id="IPR003439">
    <property type="entry name" value="ABC_transporter-like_ATP-bd"/>
</dbReference>
<dbReference type="InterPro" id="IPR046341">
    <property type="entry name" value="SET_dom_sf"/>
</dbReference>
<evidence type="ECO:0000256" key="2">
    <source>
        <dbReference type="ARBA" id="ARBA00022448"/>
    </source>
</evidence>
<dbReference type="SUPFAM" id="SSF52540">
    <property type="entry name" value="P-loop containing nucleoside triphosphate hydrolases"/>
    <property type="match status" value="1"/>
</dbReference>
<evidence type="ECO:0000313" key="14">
    <source>
        <dbReference type="EMBL" id="PBC25669.1"/>
    </source>
</evidence>
<evidence type="ECO:0000256" key="6">
    <source>
        <dbReference type="ARBA" id="ARBA00022989"/>
    </source>
</evidence>
<sequence length="860" mass="96822">MGRTSRKRHQKKKLKIKKIAENEEDSLMHLKSWLLTNNCLSVYNLVPYNFHITGRGLKTLKDIKVNDILIKIPYEILITTCTLSQSNVNILFSKTEYYSAHCLLAIFIVYELHLGNISKWYHYINSLPKILTNPDFCTQKEKNLLPSFITDYMYEFHKVHNDFKLLIKSINNLKCCSRNVIDHTQKKKNILQSKSIVTSVKIPLIISGFTGGKSGQQKRDCFHPGVSSLSRECIHFQEKEPIKSKNMIRAMLRYIWPEDDPEIRKRVKIAVGLLISAKALNVGVPFIFKYAIDILNDQYMSTTGTTILNMETAPETVATVITSLLIGYGIARAGAAGFSELRNAVFAKVAQHSIRKIAKNVFLHLHNLDMAFHLNRQTGALSKTIDRGSRGINFVLNAMVFNIIPTVFELSLVSTVLYLKCGGEYASIALGCVGIYSLFTLAITQWRTKFRILMNQAENEASNKAIDSLINYETVKYFNNEKFEAERYDKSLKKYEIASLKTSTSLAMLNFGQNAIFSAALSLIMVLASNNIIEGTMTVGDLVMVNGLLFQLSVPLGFLGSVYREVKQAFIDMQTMFTLMTMDTAIKSKENAMKFNISSNNSNIEFKNISFQYVKDKPIFKDISFTISSGKKIAIVGGSGCGKTTLVRLLYRFFEPQSGGIYINGHNIQDIDLDILRKSIAIVPQDTVLFHESIFYNLHYGNLSKCKEDVFEAAKMANLHDCILKWPKGYNTPVGERGLKLSGGEKQRVAIARAILKNSPILIFDEATSSLDSITEYNILEALRRATVGRTSIVIAHRLSTVMDSDEILVLDNGSLIERGTHDCLLAMPNSLYSKLWETQHIGILKSTEKKDNNCRTPGV</sequence>
<gene>
    <name evidence="14" type="ORF">APICC_04707</name>
</gene>
<dbReference type="InterPro" id="IPR036640">
    <property type="entry name" value="ABC1_TM_sf"/>
</dbReference>
<feature type="domain" description="ABC transporter" evidence="12">
    <location>
        <begin position="604"/>
        <end position="838"/>
    </location>
</feature>
<dbReference type="Pfam" id="PF00005">
    <property type="entry name" value="ABC_tran"/>
    <property type="match status" value="1"/>
</dbReference>
<dbReference type="InterPro" id="IPR039421">
    <property type="entry name" value="Type_1_exporter"/>
</dbReference>
<accession>A0A2A3E3F3</accession>
<dbReference type="Pfam" id="PF00664">
    <property type="entry name" value="ABC_membrane"/>
    <property type="match status" value="1"/>
</dbReference>
<feature type="transmembrane region" description="Helical" evidence="11">
    <location>
        <begin position="545"/>
        <end position="563"/>
    </location>
</feature>
<dbReference type="Gene3D" id="1.20.1560.10">
    <property type="entry name" value="ABC transporter type 1, transmembrane domain"/>
    <property type="match status" value="1"/>
</dbReference>
<dbReference type="PANTHER" id="PTHR24221:SF402">
    <property type="entry name" value="IRON-SULFUR CLUSTERS TRANSPORTER ABCB7, MITOCHONDRIAL"/>
    <property type="match status" value="1"/>
</dbReference>
<comment type="catalytic activity">
    <reaction evidence="10">
        <text>(glutathione)4[2Fe(III)-2S] cluster(in) + ATP + H2O = (glutathione)4[2Fe(III)-2S] cluster(out) + ADP + phosphate + H(+)</text>
        <dbReference type="Rhea" id="RHEA:67028"/>
        <dbReference type="ChEBI" id="CHEBI:15377"/>
        <dbReference type="ChEBI" id="CHEBI:15378"/>
        <dbReference type="ChEBI" id="CHEBI:30616"/>
        <dbReference type="ChEBI" id="CHEBI:43474"/>
        <dbReference type="ChEBI" id="CHEBI:167627"/>
        <dbReference type="ChEBI" id="CHEBI:456216"/>
    </reaction>
    <physiologicalReaction direction="left-to-right" evidence="10">
        <dbReference type="Rhea" id="RHEA:67029"/>
    </physiologicalReaction>
</comment>
<dbReference type="PANTHER" id="PTHR24221">
    <property type="entry name" value="ATP-BINDING CASSETTE SUB-FAMILY B"/>
    <property type="match status" value="1"/>
</dbReference>
<name>A0A2A3E3F3_APICC</name>
<dbReference type="PROSITE" id="PS50893">
    <property type="entry name" value="ABC_TRANSPORTER_2"/>
    <property type="match status" value="1"/>
</dbReference>
<dbReference type="InterPro" id="IPR027417">
    <property type="entry name" value="P-loop_NTPase"/>
</dbReference>
<dbReference type="InterPro" id="IPR011527">
    <property type="entry name" value="ABC1_TM_dom"/>
</dbReference>
<dbReference type="SMART" id="SM00382">
    <property type="entry name" value="AAA"/>
    <property type="match status" value="1"/>
</dbReference>
<dbReference type="GO" id="GO:0005524">
    <property type="term" value="F:ATP binding"/>
    <property type="evidence" value="ECO:0007669"/>
    <property type="project" value="UniProtKB-KW"/>
</dbReference>
<dbReference type="EMBL" id="KZ288444">
    <property type="protein sequence ID" value="PBC25669.1"/>
    <property type="molecule type" value="Genomic_DNA"/>
</dbReference>
<dbReference type="FunFam" id="3.40.50.300:FF:000186">
    <property type="entry name" value="ATP-binding cassette sub-family B member 7, mitochondrial"/>
    <property type="match status" value="1"/>
</dbReference>
<dbReference type="PROSITE" id="PS50929">
    <property type="entry name" value="ABC_TM1F"/>
    <property type="match status" value="1"/>
</dbReference>
<keyword evidence="4" id="KW-0547">Nucleotide-binding</keyword>
<dbReference type="FunFam" id="1.20.1560.10:FF:000004">
    <property type="entry name" value="ATP-binding cassette sub-family B member 7"/>
    <property type="match status" value="1"/>
</dbReference>
<keyword evidence="5 14" id="KW-0067">ATP-binding</keyword>
<evidence type="ECO:0000256" key="1">
    <source>
        <dbReference type="ARBA" id="ARBA00004448"/>
    </source>
</evidence>
<evidence type="ECO:0000259" key="12">
    <source>
        <dbReference type="PROSITE" id="PS50893"/>
    </source>
</evidence>
<keyword evidence="15" id="KW-1185">Reference proteome</keyword>
<keyword evidence="7 11" id="KW-0472">Membrane</keyword>
<dbReference type="GO" id="GO:0005743">
    <property type="term" value="C:mitochondrial inner membrane"/>
    <property type="evidence" value="ECO:0007669"/>
    <property type="project" value="UniProtKB-SubCell"/>
</dbReference>
<dbReference type="OrthoDB" id="6500128at2759"/>
<dbReference type="InterPro" id="IPR003593">
    <property type="entry name" value="AAA+_ATPase"/>
</dbReference>
<evidence type="ECO:0000256" key="10">
    <source>
        <dbReference type="ARBA" id="ARBA00048046"/>
    </source>
</evidence>
<dbReference type="Proteomes" id="UP000242457">
    <property type="component" value="Unassembled WGS sequence"/>
</dbReference>
<evidence type="ECO:0000256" key="8">
    <source>
        <dbReference type="ARBA" id="ARBA00041016"/>
    </source>
</evidence>
<evidence type="ECO:0000256" key="5">
    <source>
        <dbReference type="ARBA" id="ARBA00022840"/>
    </source>
</evidence>
<dbReference type="Gene3D" id="3.40.50.300">
    <property type="entry name" value="P-loop containing nucleotide triphosphate hydrolases"/>
    <property type="match status" value="1"/>
</dbReference>
<dbReference type="STRING" id="94128.A0A2A3E3F3"/>
<evidence type="ECO:0000256" key="9">
    <source>
        <dbReference type="ARBA" id="ARBA00042945"/>
    </source>
</evidence>
<feature type="transmembrane region" description="Helical" evidence="11">
    <location>
        <begin position="425"/>
        <end position="444"/>
    </location>
</feature>
<keyword evidence="3 11" id="KW-0812">Transmembrane</keyword>
<evidence type="ECO:0000256" key="7">
    <source>
        <dbReference type="ARBA" id="ARBA00023136"/>
    </source>
</evidence>
<evidence type="ECO:0000256" key="4">
    <source>
        <dbReference type="ARBA" id="ARBA00022741"/>
    </source>
</evidence>
<dbReference type="SUPFAM" id="SSF82199">
    <property type="entry name" value="SET domain"/>
    <property type="match status" value="1"/>
</dbReference>
<keyword evidence="2" id="KW-0813">Transport</keyword>
<feature type="transmembrane region" description="Helical" evidence="11">
    <location>
        <begin position="394"/>
        <end position="419"/>
    </location>
</feature>
<dbReference type="GO" id="GO:0016887">
    <property type="term" value="F:ATP hydrolysis activity"/>
    <property type="evidence" value="ECO:0007669"/>
    <property type="project" value="InterPro"/>
</dbReference>
<dbReference type="InterPro" id="IPR017871">
    <property type="entry name" value="ABC_transporter-like_CS"/>
</dbReference>
<evidence type="ECO:0000256" key="3">
    <source>
        <dbReference type="ARBA" id="ARBA00022692"/>
    </source>
</evidence>
<dbReference type="GO" id="GO:0006879">
    <property type="term" value="P:intracellular iron ion homeostasis"/>
    <property type="evidence" value="ECO:0007669"/>
    <property type="project" value="TreeGrafter"/>
</dbReference>
<organism evidence="14 15">
    <name type="scientific">Apis cerana cerana</name>
    <name type="common">Oriental honeybee</name>
    <dbReference type="NCBI Taxonomy" id="94128"/>
    <lineage>
        <taxon>Eukaryota</taxon>
        <taxon>Metazoa</taxon>
        <taxon>Ecdysozoa</taxon>
        <taxon>Arthropoda</taxon>
        <taxon>Hexapoda</taxon>
        <taxon>Insecta</taxon>
        <taxon>Pterygota</taxon>
        <taxon>Neoptera</taxon>
        <taxon>Endopterygota</taxon>
        <taxon>Hymenoptera</taxon>
        <taxon>Apocrita</taxon>
        <taxon>Aculeata</taxon>
        <taxon>Apoidea</taxon>
        <taxon>Anthophila</taxon>
        <taxon>Apidae</taxon>
        <taxon>Apis</taxon>
    </lineage>
</organism>
<dbReference type="GO" id="GO:0140359">
    <property type="term" value="F:ABC-type transporter activity"/>
    <property type="evidence" value="ECO:0007669"/>
    <property type="project" value="InterPro"/>
</dbReference>
<evidence type="ECO:0000256" key="11">
    <source>
        <dbReference type="SAM" id="Phobius"/>
    </source>
</evidence>
<dbReference type="CDD" id="cd18582">
    <property type="entry name" value="ABC_6TM_ATM1_ABCB7"/>
    <property type="match status" value="1"/>
</dbReference>
<keyword evidence="6 11" id="KW-1133">Transmembrane helix</keyword>
<protein>
    <recommendedName>
        <fullName evidence="8">Iron-sulfur clusters transporter ABCB7, mitochondrial</fullName>
    </recommendedName>
    <alternativeName>
        <fullName evidence="9">ATP-binding cassette sub-family B member 7, mitochondrial</fullName>
    </alternativeName>
</protein>
<feature type="transmembrane region" description="Helical" evidence="11">
    <location>
        <begin position="515"/>
        <end position="533"/>
    </location>
</feature>
<reference evidence="14 15" key="1">
    <citation type="submission" date="2014-07" db="EMBL/GenBank/DDBJ databases">
        <title>Genomic and transcriptomic analysis on Apis cerana provide comprehensive insights into honey bee biology.</title>
        <authorList>
            <person name="Diao Q."/>
            <person name="Sun L."/>
            <person name="Zheng H."/>
            <person name="Zheng H."/>
            <person name="Xu S."/>
            <person name="Wang S."/>
            <person name="Zeng Z."/>
            <person name="Hu F."/>
            <person name="Su S."/>
            <person name="Wu J."/>
        </authorList>
    </citation>
    <scope>NUCLEOTIDE SEQUENCE [LARGE SCALE GENOMIC DNA]</scope>
    <source>
        <tissue evidence="14">Pupae without intestine</tissue>
    </source>
</reference>
<dbReference type="SUPFAM" id="SSF90123">
    <property type="entry name" value="ABC transporter transmembrane region"/>
    <property type="match status" value="1"/>
</dbReference>
<dbReference type="AlphaFoldDB" id="A0A2A3E3F3"/>
<evidence type="ECO:0000313" key="15">
    <source>
        <dbReference type="Proteomes" id="UP000242457"/>
    </source>
</evidence>
<proteinExistence type="predicted"/>
<dbReference type="Gene3D" id="3.90.1410.10">
    <property type="entry name" value="set domain protein methyltransferase, domain 1"/>
    <property type="match status" value="1"/>
</dbReference>
<comment type="subcellular location">
    <subcellularLocation>
        <location evidence="1">Mitochondrion inner membrane</location>
        <topology evidence="1">Multi-pass membrane protein</topology>
    </subcellularLocation>
</comment>
<dbReference type="PROSITE" id="PS00211">
    <property type="entry name" value="ABC_TRANSPORTER_1"/>
    <property type="match status" value="1"/>
</dbReference>